<dbReference type="AlphaFoldDB" id="A0A7L9FF26"/>
<keyword evidence="2" id="KW-1185">Reference proteome</keyword>
<accession>A0A7L9FF26</accession>
<gene>
    <name evidence="1" type="ORF">IG193_06080</name>
</gene>
<dbReference type="EMBL" id="CP062310">
    <property type="protein sequence ID" value="QOJ78329.1"/>
    <property type="molecule type" value="Genomic_DNA"/>
</dbReference>
<sequence>MGKPVKIVFVGASWASFNDKLKKICQEVAATRGLEFEEREEDYVFLTKYGEKDELGGADIPQVFILYDDGRVKHVLTKVPVVGTQPDFESARRKIEEALG</sequence>
<dbReference type="KEGG" id="thel:IG193_06080"/>
<protein>
    <recommendedName>
        <fullName evidence="3">Thioredoxin domain-containing protein</fullName>
    </recommendedName>
</protein>
<dbReference type="InParanoid" id="A0A7L9FF26"/>
<evidence type="ECO:0008006" key="3">
    <source>
        <dbReference type="Google" id="ProtNLM"/>
    </source>
</evidence>
<evidence type="ECO:0000313" key="1">
    <source>
        <dbReference type="EMBL" id="QOJ78329.1"/>
    </source>
</evidence>
<dbReference type="Proteomes" id="UP000594121">
    <property type="component" value="Chromosome"/>
</dbReference>
<proteinExistence type="predicted"/>
<organism evidence="1 2">
    <name type="scientific">Infirmifilum lucidum</name>
    <dbReference type="NCBI Taxonomy" id="2776706"/>
    <lineage>
        <taxon>Archaea</taxon>
        <taxon>Thermoproteota</taxon>
        <taxon>Thermoprotei</taxon>
        <taxon>Thermofilales</taxon>
        <taxon>Thermofilaceae</taxon>
        <taxon>Infirmifilum</taxon>
    </lineage>
</organism>
<dbReference type="GeneID" id="59149446"/>
<evidence type="ECO:0000313" key="2">
    <source>
        <dbReference type="Proteomes" id="UP000594121"/>
    </source>
</evidence>
<dbReference type="RefSeq" id="WP_192818301.1">
    <property type="nucleotide sequence ID" value="NZ_CP062310.1"/>
</dbReference>
<reference evidence="1 2" key="1">
    <citation type="submission" date="2020-10" db="EMBL/GenBank/DDBJ databases">
        <title>Thermofilum lucidum 3507LT sp. nov. a novel member of Thermofilaceae family isolated from Chile hot spring, and proposal of description order Thermofilales.</title>
        <authorList>
            <person name="Zayulina K.S."/>
            <person name="Elcheninov A.G."/>
            <person name="Toshchakov S.V."/>
            <person name="Kublanov I.V."/>
        </authorList>
    </citation>
    <scope>NUCLEOTIDE SEQUENCE [LARGE SCALE GENOMIC DNA]</scope>
    <source>
        <strain evidence="1 2">3507LT</strain>
    </source>
</reference>
<name>A0A7L9FF26_9CREN</name>